<dbReference type="EMBL" id="BAAAQM010000003">
    <property type="protein sequence ID" value="GAA1954687.1"/>
    <property type="molecule type" value="Genomic_DNA"/>
</dbReference>
<evidence type="ECO:0000313" key="1">
    <source>
        <dbReference type="EMBL" id="GAA1954687.1"/>
    </source>
</evidence>
<gene>
    <name evidence="1" type="ORF">GCM10009838_07760</name>
</gene>
<organism evidence="1 2">
    <name type="scientific">Catenulispora subtropica</name>
    <dbReference type="NCBI Taxonomy" id="450798"/>
    <lineage>
        <taxon>Bacteria</taxon>
        <taxon>Bacillati</taxon>
        <taxon>Actinomycetota</taxon>
        <taxon>Actinomycetes</taxon>
        <taxon>Catenulisporales</taxon>
        <taxon>Catenulisporaceae</taxon>
        <taxon>Catenulispora</taxon>
    </lineage>
</organism>
<name>A0ABP5BY64_9ACTN</name>
<reference evidence="2" key="1">
    <citation type="journal article" date="2019" name="Int. J. Syst. Evol. Microbiol.">
        <title>The Global Catalogue of Microorganisms (GCM) 10K type strain sequencing project: providing services to taxonomists for standard genome sequencing and annotation.</title>
        <authorList>
            <consortium name="The Broad Institute Genomics Platform"/>
            <consortium name="The Broad Institute Genome Sequencing Center for Infectious Disease"/>
            <person name="Wu L."/>
            <person name="Ma J."/>
        </authorList>
    </citation>
    <scope>NUCLEOTIDE SEQUENCE [LARGE SCALE GENOMIC DNA]</scope>
    <source>
        <strain evidence="2">JCM 16013</strain>
    </source>
</reference>
<proteinExistence type="predicted"/>
<evidence type="ECO:0000313" key="2">
    <source>
        <dbReference type="Proteomes" id="UP001499854"/>
    </source>
</evidence>
<comment type="caution">
    <text evidence="1">The sequence shown here is derived from an EMBL/GenBank/DDBJ whole genome shotgun (WGS) entry which is preliminary data.</text>
</comment>
<dbReference type="Proteomes" id="UP001499854">
    <property type="component" value="Unassembled WGS sequence"/>
</dbReference>
<dbReference type="InterPro" id="IPR048142">
    <property type="entry name" value="QRL_CxxC_CxxC"/>
</dbReference>
<sequence length="122" mass="13120">MPRISERFLDPEGKHFGIPTYPWRMAPEGLATRRQLATAGLRPGGAPVVAQIMWPRGGEQVGVAYLYDLTAAVPKRPFTAGLGRSVAAMLAARSTCGSCGTVYKYCLPKSQDCWRCQSGSGS</sequence>
<dbReference type="NCBIfam" id="NF041638">
    <property type="entry name" value="QRL_CxxC_CxxC"/>
    <property type="match status" value="1"/>
</dbReference>
<dbReference type="RefSeq" id="WP_344655509.1">
    <property type="nucleotide sequence ID" value="NZ_BAAAQM010000003.1"/>
</dbReference>
<protein>
    <submittedName>
        <fullName evidence="1">Uncharacterized protein</fullName>
    </submittedName>
</protein>
<keyword evidence="2" id="KW-1185">Reference proteome</keyword>
<accession>A0ABP5BY64</accession>